<dbReference type="OrthoDB" id="415724at2759"/>
<evidence type="ECO:0000313" key="2">
    <source>
        <dbReference type="Proteomes" id="UP000515211"/>
    </source>
</evidence>
<accession>A0A6P4BXY0</accession>
<organism evidence="2 3">
    <name type="scientific">Arachis duranensis</name>
    <name type="common">Wild peanut</name>
    <dbReference type="NCBI Taxonomy" id="130453"/>
    <lineage>
        <taxon>Eukaryota</taxon>
        <taxon>Viridiplantae</taxon>
        <taxon>Streptophyta</taxon>
        <taxon>Embryophyta</taxon>
        <taxon>Tracheophyta</taxon>
        <taxon>Spermatophyta</taxon>
        <taxon>Magnoliopsida</taxon>
        <taxon>eudicotyledons</taxon>
        <taxon>Gunneridae</taxon>
        <taxon>Pentapetalae</taxon>
        <taxon>rosids</taxon>
        <taxon>fabids</taxon>
        <taxon>Fabales</taxon>
        <taxon>Fabaceae</taxon>
        <taxon>Papilionoideae</taxon>
        <taxon>50 kb inversion clade</taxon>
        <taxon>dalbergioids sensu lato</taxon>
        <taxon>Dalbergieae</taxon>
        <taxon>Pterocarpus clade</taxon>
        <taxon>Arachis</taxon>
    </lineage>
</organism>
<sequence>MDRPSDNLDILINQRAEFQYGKFETRPIHWEQMLKVPIKYKTVIPARIASLHWEFLEQDLIEVNETMVREFYANYQNWEVESIFLWGKRLGSSNRAIEAIQKIPHIPPENDDYSRIKFIVVFIDDILIYSKIEREHEEHLRTVLQILRTRKLYAKLLKCEFWTEKVAFLGHVISQGGIAVDPSKIEAVVAWEPPTTVTEVRSFLRLPGYYRRFIKGFSQIALPLTYLTRKEVPFV</sequence>
<dbReference type="InterPro" id="IPR051320">
    <property type="entry name" value="Viral_Replic_Matur_Polypro"/>
</dbReference>
<dbReference type="InterPro" id="IPR000477">
    <property type="entry name" value="RT_dom"/>
</dbReference>
<dbReference type="RefSeq" id="XP_015945299.1">
    <property type="nucleotide sequence ID" value="XM_016089813.1"/>
</dbReference>
<reference evidence="3" key="2">
    <citation type="submission" date="2025-08" db="UniProtKB">
        <authorList>
            <consortium name="RefSeq"/>
        </authorList>
    </citation>
    <scope>IDENTIFICATION</scope>
    <source>
        <tissue evidence="3">Whole plant</tissue>
    </source>
</reference>
<keyword evidence="2" id="KW-1185">Reference proteome</keyword>
<evidence type="ECO:0000313" key="3">
    <source>
        <dbReference type="RefSeq" id="XP_015945299.1"/>
    </source>
</evidence>
<dbReference type="InterPro" id="IPR043502">
    <property type="entry name" value="DNA/RNA_pol_sf"/>
</dbReference>
<dbReference type="AlphaFoldDB" id="A0A6P4BXY0"/>
<protein>
    <submittedName>
        <fullName evidence="3">Uncharacterized protein LOC107470406</fullName>
    </submittedName>
</protein>
<dbReference type="Pfam" id="PF00078">
    <property type="entry name" value="RVT_1"/>
    <property type="match status" value="1"/>
</dbReference>
<evidence type="ECO:0000259" key="1">
    <source>
        <dbReference type="Pfam" id="PF00078"/>
    </source>
</evidence>
<dbReference type="PANTHER" id="PTHR33064">
    <property type="entry name" value="POL PROTEIN"/>
    <property type="match status" value="1"/>
</dbReference>
<dbReference type="Proteomes" id="UP000515211">
    <property type="component" value="Chromosome 10"/>
</dbReference>
<gene>
    <name evidence="3" type="primary">LOC107470406</name>
</gene>
<dbReference type="KEGG" id="adu:107470406"/>
<dbReference type="GeneID" id="107470406"/>
<feature type="domain" description="Reverse transcriptase" evidence="1">
    <location>
        <begin position="116"/>
        <end position="173"/>
    </location>
</feature>
<name>A0A6P4BXY0_ARADU</name>
<proteinExistence type="predicted"/>
<reference evidence="2" key="1">
    <citation type="journal article" date="2016" name="Nat. Genet.">
        <title>The genome sequences of Arachis duranensis and Arachis ipaensis, the diploid ancestors of cultivated peanut.</title>
        <authorList>
            <person name="Bertioli D.J."/>
            <person name="Cannon S.B."/>
            <person name="Froenicke L."/>
            <person name="Huang G."/>
            <person name="Farmer A.D."/>
            <person name="Cannon E.K."/>
            <person name="Liu X."/>
            <person name="Gao D."/>
            <person name="Clevenger J."/>
            <person name="Dash S."/>
            <person name="Ren L."/>
            <person name="Moretzsohn M.C."/>
            <person name="Shirasawa K."/>
            <person name="Huang W."/>
            <person name="Vidigal B."/>
            <person name="Abernathy B."/>
            <person name="Chu Y."/>
            <person name="Niederhuth C.E."/>
            <person name="Umale P."/>
            <person name="Araujo A.C."/>
            <person name="Kozik A."/>
            <person name="Kim K.D."/>
            <person name="Burow M.D."/>
            <person name="Varshney R.K."/>
            <person name="Wang X."/>
            <person name="Zhang X."/>
            <person name="Barkley N."/>
            <person name="Guimaraes P.M."/>
            <person name="Isobe S."/>
            <person name="Guo B."/>
            <person name="Liao B."/>
            <person name="Stalker H.T."/>
            <person name="Schmitz R.J."/>
            <person name="Scheffler B.E."/>
            <person name="Leal-Bertioli S.C."/>
            <person name="Xun X."/>
            <person name="Jackson S.A."/>
            <person name="Michelmore R."/>
            <person name="Ozias-Akins P."/>
        </authorList>
    </citation>
    <scope>NUCLEOTIDE SEQUENCE [LARGE SCALE GENOMIC DNA]</scope>
    <source>
        <strain evidence="2">cv. V14167</strain>
    </source>
</reference>
<dbReference type="SUPFAM" id="SSF56672">
    <property type="entry name" value="DNA/RNA polymerases"/>
    <property type="match status" value="1"/>
</dbReference>
<dbReference type="Gene3D" id="3.30.70.270">
    <property type="match status" value="2"/>
</dbReference>
<dbReference type="InterPro" id="IPR043128">
    <property type="entry name" value="Rev_trsase/Diguanyl_cyclase"/>
</dbReference>
<dbReference type="PANTHER" id="PTHR33064:SF37">
    <property type="entry name" value="RIBONUCLEASE H"/>
    <property type="match status" value="1"/>
</dbReference>